<evidence type="ECO:0000256" key="1">
    <source>
        <dbReference type="SAM" id="SignalP"/>
    </source>
</evidence>
<keyword evidence="1" id="KW-0732">Signal</keyword>
<dbReference type="Gene3D" id="3.40.190.10">
    <property type="entry name" value="Periplasmic binding protein-like II"/>
    <property type="match status" value="2"/>
</dbReference>
<gene>
    <name evidence="2" type="ORF">H9741_04660</name>
</gene>
<feature type="chain" id="PRO_5038932490" evidence="1">
    <location>
        <begin position="20"/>
        <end position="558"/>
    </location>
</feature>
<name>A0A9D1V837_9FIRM</name>
<sequence length="558" mass="63736">MKKTLCVILGLLMSLSVAACGKGPGMTEAIDPNRTQLYVFNYDGGVGTEWLYEIKERFEAEYKDTCFEPGTNKMGVQIMIEANKLSFYNDEKIKSSPNEVFFTENVGYTDMVSQGLLLDITDLVTADENGVSLEDRMTDKQKEALIALKGKYYALPHYDGYRGVSYDIDLFEEKGLYFADEKDNGNNGFIISSSDKRSAGPDGKYDTNDDGLPSTMAEFFRLFDYMLSSNVTPFVYTGMYPEYTSYVVEWIYSNYAGADVASLDYTFDSGDMEVEIITGFEELKNNMFGAEPITEKVKIMPENGYLMKQQTGKYYGLAFLNKMVSDSRYYYSLSTNQTFSHLDAQEAFIYSKLENKPIAMLIDGSYWVNEAQGAFRRSIEDYGTRAENRNFGWMPLPTTVDGEVSSEQTGKNAAKDTVRSYAYINGNIADDENKVKLAKLFLSYCYKLENLQKFTEVTGCARGLNYELTEENKSQMSTFALSVWDMRQTTEMVRPISSSEIFMNNEKEFYNSPWESVVSNQPYVNPVTAFRNSISAMDYFNGMKIYKRDWEEDYSRWF</sequence>
<proteinExistence type="predicted"/>
<dbReference type="AlphaFoldDB" id="A0A9D1V837"/>
<accession>A0A9D1V837</accession>
<organism evidence="2 3">
    <name type="scientific">Candidatus Borkfalkia faecipullorum</name>
    <dbReference type="NCBI Taxonomy" id="2838510"/>
    <lineage>
        <taxon>Bacteria</taxon>
        <taxon>Bacillati</taxon>
        <taxon>Bacillota</taxon>
        <taxon>Clostridia</taxon>
        <taxon>Christensenellales</taxon>
        <taxon>Christensenellaceae</taxon>
        <taxon>Candidatus Borkfalkia</taxon>
    </lineage>
</organism>
<reference evidence="2" key="1">
    <citation type="journal article" date="2021" name="PeerJ">
        <title>Extensive microbial diversity within the chicken gut microbiome revealed by metagenomics and culture.</title>
        <authorList>
            <person name="Gilroy R."/>
            <person name="Ravi A."/>
            <person name="Getino M."/>
            <person name="Pursley I."/>
            <person name="Horton D.L."/>
            <person name="Alikhan N.F."/>
            <person name="Baker D."/>
            <person name="Gharbi K."/>
            <person name="Hall N."/>
            <person name="Watson M."/>
            <person name="Adriaenssens E.M."/>
            <person name="Foster-Nyarko E."/>
            <person name="Jarju S."/>
            <person name="Secka A."/>
            <person name="Antonio M."/>
            <person name="Oren A."/>
            <person name="Chaudhuri R.R."/>
            <person name="La Ragione R."/>
            <person name="Hildebrand F."/>
            <person name="Pallen M.J."/>
        </authorList>
    </citation>
    <scope>NUCLEOTIDE SEQUENCE</scope>
    <source>
        <strain evidence="2">811</strain>
    </source>
</reference>
<dbReference type="PROSITE" id="PS51257">
    <property type="entry name" value="PROKAR_LIPOPROTEIN"/>
    <property type="match status" value="1"/>
</dbReference>
<dbReference type="EMBL" id="DXFX01000058">
    <property type="protein sequence ID" value="HIX07738.1"/>
    <property type="molecule type" value="Genomic_DNA"/>
</dbReference>
<feature type="signal peptide" evidence="1">
    <location>
        <begin position="1"/>
        <end position="19"/>
    </location>
</feature>
<protein>
    <submittedName>
        <fullName evidence="2">Extracellular solute-binding protein</fullName>
    </submittedName>
</protein>
<dbReference type="SUPFAM" id="SSF53850">
    <property type="entry name" value="Periplasmic binding protein-like II"/>
    <property type="match status" value="1"/>
</dbReference>
<dbReference type="Proteomes" id="UP000824204">
    <property type="component" value="Unassembled WGS sequence"/>
</dbReference>
<reference evidence="2" key="2">
    <citation type="submission" date="2021-04" db="EMBL/GenBank/DDBJ databases">
        <authorList>
            <person name="Gilroy R."/>
        </authorList>
    </citation>
    <scope>NUCLEOTIDE SEQUENCE</scope>
    <source>
        <strain evidence="2">811</strain>
    </source>
</reference>
<comment type="caution">
    <text evidence="2">The sequence shown here is derived from an EMBL/GenBank/DDBJ whole genome shotgun (WGS) entry which is preliminary data.</text>
</comment>
<evidence type="ECO:0000313" key="2">
    <source>
        <dbReference type="EMBL" id="HIX07738.1"/>
    </source>
</evidence>
<evidence type="ECO:0000313" key="3">
    <source>
        <dbReference type="Proteomes" id="UP000824204"/>
    </source>
</evidence>